<dbReference type="PANTHER" id="PTHR13078:SF56">
    <property type="entry name" value="PEROXISOMAL MULTIFUNCTIONAL ENZYME TYPE 2"/>
    <property type="match status" value="1"/>
</dbReference>
<dbReference type="GO" id="GO:0004300">
    <property type="term" value="F:enoyl-CoA hydratase activity"/>
    <property type="evidence" value="ECO:0007669"/>
    <property type="project" value="TreeGrafter"/>
</dbReference>
<dbReference type="Pfam" id="PF01575">
    <property type="entry name" value="MaoC_dehydratas"/>
    <property type="match status" value="1"/>
</dbReference>
<feature type="domain" description="MaoC-like" evidence="1">
    <location>
        <begin position="162"/>
        <end position="257"/>
    </location>
</feature>
<dbReference type="InterPro" id="IPR039569">
    <property type="entry name" value="FAS1-like_DH_region"/>
</dbReference>
<dbReference type="EMBL" id="UINC01001268">
    <property type="protein sequence ID" value="SUZ76186.1"/>
    <property type="molecule type" value="Genomic_DNA"/>
</dbReference>
<dbReference type="GO" id="GO:0006635">
    <property type="term" value="P:fatty acid beta-oxidation"/>
    <property type="evidence" value="ECO:0007669"/>
    <property type="project" value="TreeGrafter"/>
</dbReference>
<organism evidence="3">
    <name type="scientific">marine metagenome</name>
    <dbReference type="NCBI Taxonomy" id="408172"/>
    <lineage>
        <taxon>unclassified sequences</taxon>
        <taxon>metagenomes</taxon>
        <taxon>ecological metagenomes</taxon>
    </lineage>
</organism>
<feature type="domain" description="FAS1-like dehydratase" evidence="2">
    <location>
        <begin position="7"/>
        <end position="124"/>
    </location>
</feature>
<proteinExistence type="predicted"/>
<dbReference type="Gene3D" id="3.10.129.10">
    <property type="entry name" value="Hotdog Thioesterase"/>
    <property type="match status" value="1"/>
</dbReference>
<evidence type="ECO:0008006" key="4">
    <source>
        <dbReference type="Google" id="ProtNLM"/>
    </source>
</evidence>
<dbReference type="PANTHER" id="PTHR13078">
    <property type="entry name" value="PEROXISOMAL MULTIFUNCTIONAL ENZYME TYPE 2-RELATED"/>
    <property type="match status" value="1"/>
</dbReference>
<evidence type="ECO:0000313" key="3">
    <source>
        <dbReference type="EMBL" id="SUZ76186.1"/>
    </source>
</evidence>
<dbReference type="GO" id="GO:0003857">
    <property type="term" value="F:(3S)-3-hydroxyacyl-CoA dehydrogenase (NAD+) activity"/>
    <property type="evidence" value="ECO:0007669"/>
    <property type="project" value="TreeGrafter"/>
</dbReference>
<gene>
    <name evidence="3" type="ORF">METZ01_LOCUS29040</name>
</gene>
<reference evidence="3" key="1">
    <citation type="submission" date="2018-05" db="EMBL/GenBank/DDBJ databases">
        <authorList>
            <person name="Lanie J.A."/>
            <person name="Ng W.-L."/>
            <person name="Kazmierczak K.M."/>
            <person name="Andrzejewski T.M."/>
            <person name="Davidsen T.M."/>
            <person name="Wayne K.J."/>
            <person name="Tettelin H."/>
            <person name="Glass J.I."/>
            <person name="Rusch D."/>
            <person name="Podicherti R."/>
            <person name="Tsui H.-C.T."/>
            <person name="Winkler M.E."/>
        </authorList>
    </citation>
    <scope>NUCLEOTIDE SEQUENCE</scope>
</reference>
<dbReference type="InterPro" id="IPR002539">
    <property type="entry name" value="MaoC-like_dom"/>
</dbReference>
<dbReference type="Pfam" id="PF13452">
    <property type="entry name" value="FAS1_DH_region"/>
    <property type="match status" value="1"/>
</dbReference>
<dbReference type="SUPFAM" id="SSF54637">
    <property type="entry name" value="Thioesterase/thiol ester dehydrase-isomerase"/>
    <property type="match status" value="2"/>
</dbReference>
<dbReference type="InterPro" id="IPR029069">
    <property type="entry name" value="HotDog_dom_sf"/>
</dbReference>
<name>A0A381QA56_9ZZZZ</name>
<dbReference type="GO" id="GO:0044594">
    <property type="term" value="F:17-beta-hydroxysteroid dehydrogenase (NAD+) activity"/>
    <property type="evidence" value="ECO:0007669"/>
    <property type="project" value="TreeGrafter"/>
</dbReference>
<protein>
    <recommendedName>
        <fullName evidence="4">MaoC-like domain-containing protein</fullName>
    </recommendedName>
</protein>
<accession>A0A381QA56</accession>
<dbReference type="AlphaFoldDB" id="A0A381QA56"/>
<evidence type="ECO:0000259" key="1">
    <source>
        <dbReference type="Pfam" id="PF01575"/>
    </source>
</evidence>
<sequence length="285" mass="31109">MPMNSSTVGKSTRRFRHVAEKRWLMSYAAGIGEMSANYYDTTKELTVHPVFTVCPEWPVVLDAQRVEGSESMTAEEARSGVHASHDVHIHRPIRPDESLYTRATITSVEQRKAGAFQMMRLETRDEESNLIVSTYQGGLSRGVSVIGGDKAIETAPLLPEMPPGTKVGPEFAVPVSTHAAHVYTECARIYNPIHTDREVALAAGLPDVILHGTATLALTISCLIDKLLDGNAHRVKRYACRFSAMVLMPGTITLEVNGSADCHVWFSAYNTAGEPAIRGGYIEVG</sequence>
<evidence type="ECO:0000259" key="2">
    <source>
        <dbReference type="Pfam" id="PF13452"/>
    </source>
</evidence>